<keyword evidence="4" id="KW-1133">Transmembrane helix</keyword>
<name>A0A7S0KQT3_9CHLO</name>
<evidence type="ECO:0000313" key="5">
    <source>
        <dbReference type="EMBL" id="CAD8589630.1"/>
    </source>
</evidence>
<dbReference type="Gene3D" id="1.25.40.10">
    <property type="entry name" value="Tetratricopeptide repeat domain"/>
    <property type="match status" value="1"/>
</dbReference>
<dbReference type="InterPro" id="IPR044244">
    <property type="entry name" value="TTC27/Emw1"/>
</dbReference>
<reference evidence="5" key="1">
    <citation type="submission" date="2021-01" db="EMBL/GenBank/DDBJ databases">
        <authorList>
            <person name="Corre E."/>
            <person name="Pelletier E."/>
            <person name="Niang G."/>
            <person name="Scheremetjew M."/>
            <person name="Finn R."/>
            <person name="Kale V."/>
            <person name="Holt S."/>
            <person name="Cochrane G."/>
            <person name="Meng A."/>
            <person name="Brown T."/>
            <person name="Cohen L."/>
        </authorList>
    </citation>
    <scope>NUCLEOTIDE SEQUENCE</scope>
    <source>
        <strain evidence="5">Clade-D-RCC2572</strain>
    </source>
</reference>
<accession>A0A7S0KQT3</accession>
<keyword evidence="2" id="KW-0802">TPR repeat</keyword>
<evidence type="ECO:0000256" key="3">
    <source>
        <dbReference type="SAM" id="MobiDB-lite"/>
    </source>
</evidence>
<dbReference type="PANTHER" id="PTHR16193">
    <property type="entry name" value="TETRATRICOPEPTIDE REPEAT PROTEIN 27"/>
    <property type="match status" value="1"/>
</dbReference>
<dbReference type="InterPro" id="IPR019734">
    <property type="entry name" value="TPR_rpt"/>
</dbReference>
<gene>
    <name evidence="5" type="ORF">OMED0929_LOCUS7582</name>
</gene>
<evidence type="ECO:0000256" key="2">
    <source>
        <dbReference type="ARBA" id="ARBA00022803"/>
    </source>
</evidence>
<dbReference type="SUPFAM" id="SSF48452">
    <property type="entry name" value="TPR-like"/>
    <property type="match status" value="2"/>
</dbReference>
<proteinExistence type="predicted"/>
<feature type="transmembrane region" description="Helical" evidence="4">
    <location>
        <begin position="59"/>
        <end position="77"/>
    </location>
</feature>
<evidence type="ECO:0000256" key="4">
    <source>
        <dbReference type="SAM" id="Phobius"/>
    </source>
</evidence>
<feature type="region of interest" description="Disordered" evidence="3">
    <location>
        <begin position="298"/>
        <end position="317"/>
    </location>
</feature>
<protein>
    <submittedName>
        <fullName evidence="5">Uncharacterized protein</fullName>
    </submittedName>
</protein>
<dbReference type="AlphaFoldDB" id="A0A7S0KQT3"/>
<keyword evidence="1" id="KW-0677">Repeat</keyword>
<dbReference type="InterPro" id="IPR011990">
    <property type="entry name" value="TPR-like_helical_dom_sf"/>
</dbReference>
<dbReference type="EMBL" id="HBEW01008991">
    <property type="protein sequence ID" value="CAD8589630.1"/>
    <property type="molecule type" value="Transcribed_RNA"/>
</dbReference>
<dbReference type="SMART" id="SM00028">
    <property type="entry name" value="TPR"/>
    <property type="match status" value="4"/>
</dbReference>
<dbReference type="PANTHER" id="PTHR16193:SF0">
    <property type="entry name" value="TETRATRICOPEPTIDE REPEAT PROTEIN 27"/>
    <property type="match status" value="1"/>
</dbReference>
<keyword evidence="4" id="KW-0472">Membrane</keyword>
<organism evidence="5">
    <name type="scientific">Ostreococcus mediterraneus</name>
    <dbReference type="NCBI Taxonomy" id="1486918"/>
    <lineage>
        <taxon>Eukaryota</taxon>
        <taxon>Viridiplantae</taxon>
        <taxon>Chlorophyta</taxon>
        <taxon>Mamiellophyceae</taxon>
        <taxon>Mamiellales</taxon>
        <taxon>Bathycoccaceae</taxon>
        <taxon>Ostreococcus</taxon>
    </lineage>
</organism>
<evidence type="ECO:0000256" key="1">
    <source>
        <dbReference type="ARBA" id="ARBA00022737"/>
    </source>
</evidence>
<keyword evidence="4" id="KW-0812">Transmembrane</keyword>
<sequence>MDAIARGVYVDALCQDIVCDVLDVDARAGADARAYYAAVAAKAREVAANRSERGDEARFVVLAAGVAALYAFMQATVTGPRDVRAPRAPLRGRLGADDDETWDAYARSALSLDGEDLVGRCDLPQYLLLARVLLVDVVDETLDWVRALDVPALTLQGARAALPLDEVSTRDAHEAAIAWWAARVAIAHQRALAGQSPTLRGTLLGLHARTLATYAPRDDDRERKSREDAIFESMARLEASLMEHQYGHVDSANLLQRGAASVFGLRYDISGAMGFRTIHQVDAKTQLVLNAELETNDWGDSDDEIDETPVNDDYDEALDGPVKKSAAMARIATELTGLSADGSQILSQPRLVEGAPPPKQMPAAAQALLIAAAVTIRKKQADDGLRSYEMAPYTEFVGAQVKSQPILRASVTILQSRHERNRARTRERALLVLEDLVQSLEKPAPRVSSRMRYVFSTWFPPSSTLKKELGEQLVSVGMVGAALELFEEVELWDPLIVCLSLLGKKQQAADLVRRRLDADDTNAKLWCALGDALDDEQYYWKAWEVSGESNARARRSLARRAAAREDWAAAAEHWMIALKINPLFPDGWFSGGYACLKCGRRDEALAAFVRCTQIDVENGQAWNNVAALNIRAGRFGAAHTALTEAVKYQRTSWHTWENHAMVCAKVGKFSTSALALLKVLELTQGARVHVETIQTLLERVREARANPTTAKWILDAANWEHDDDALNDDSGEEESWANSDMGDLAAEMLSAFSGASLPTKTYPARTESAHPSGLPRVALQLEGALEQVLTRSATGGSGGERTVRETSQVWASLAEFKAILGEHEDARDARVKSVRALDTSGWRKDLDAYTDYATATKGMVEGILDDIDAGRGGSTDSARLHLRSVVKVGEQQGFEESPSYAEMSALLTKISLRS</sequence>